<accession>A0ABV8ETE1</accession>
<evidence type="ECO:0000256" key="1">
    <source>
        <dbReference type="SAM" id="MobiDB-lite"/>
    </source>
</evidence>
<feature type="region of interest" description="Disordered" evidence="1">
    <location>
        <begin position="119"/>
        <end position="140"/>
    </location>
</feature>
<organism evidence="2 3">
    <name type="scientific">Streptosporangium jomthongense</name>
    <dbReference type="NCBI Taxonomy" id="1193683"/>
    <lineage>
        <taxon>Bacteria</taxon>
        <taxon>Bacillati</taxon>
        <taxon>Actinomycetota</taxon>
        <taxon>Actinomycetes</taxon>
        <taxon>Streptosporangiales</taxon>
        <taxon>Streptosporangiaceae</taxon>
        <taxon>Streptosporangium</taxon>
    </lineage>
</organism>
<dbReference type="PROSITE" id="PS51257">
    <property type="entry name" value="PROKAR_LIPOPROTEIN"/>
    <property type="match status" value="1"/>
</dbReference>
<gene>
    <name evidence="2" type="ORF">ACFOYY_05865</name>
</gene>
<dbReference type="EMBL" id="JBHSBC010000003">
    <property type="protein sequence ID" value="MFC3979634.1"/>
    <property type="molecule type" value="Genomic_DNA"/>
</dbReference>
<sequence>MRTPRLGGAVTIAAALVLTGCGTTDSGRNAQTGTSTPNAQDQGVAYARCMRENGVKMPDPDPDPDRPGAVTIPKPGNTAALQAAMKACRQYLPVKAQEKMGGSEDMDRMVAIARCLRGKGVDAPDPQPGQGLTIRDRLNDPEVQQALLACRKSSSGGAG</sequence>
<comment type="caution">
    <text evidence="2">The sequence shown here is derived from an EMBL/GenBank/DDBJ whole genome shotgun (WGS) entry which is preliminary data.</text>
</comment>
<dbReference type="RefSeq" id="WP_386188436.1">
    <property type="nucleotide sequence ID" value="NZ_JBHSBC010000003.1"/>
</dbReference>
<keyword evidence="3" id="KW-1185">Reference proteome</keyword>
<evidence type="ECO:0008006" key="4">
    <source>
        <dbReference type="Google" id="ProtNLM"/>
    </source>
</evidence>
<dbReference type="Proteomes" id="UP001595698">
    <property type="component" value="Unassembled WGS sequence"/>
</dbReference>
<proteinExistence type="predicted"/>
<protein>
    <recommendedName>
        <fullName evidence="4">Secreted protein</fullName>
    </recommendedName>
</protein>
<name>A0ABV8ETE1_9ACTN</name>
<reference evidence="3" key="1">
    <citation type="journal article" date="2019" name="Int. J. Syst. Evol. Microbiol.">
        <title>The Global Catalogue of Microorganisms (GCM) 10K type strain sequencing project: providing services to taxonomists for standard genome sequencing and annotation.</title>
        <authorList>
            <consortium name="The Broad Institute Genomics Platform"/>
            <consortium name="The Broad Institute Genome Sequencing Center for Infectious Disease"/>
            <person name="Wu L."/>
            <person name="Ma J."/>
        </authorList>
    </citation>
    <scope>NUCLEOTIDE SEQUENCE [LARGE SCALE GENOMIC DNA]</scope>
    <source>
        <strain evidence="3">TBRC 7912</strain>
    </source>
</reference>
<evidence type="ECO:0000313" key="2">
    <source>
        <dbReference type="EMBL" id="MFC3979634.1"/>
    </source>
</evidence>
<evidence type="ECO:0000313" key="3">
    <source>
        <dbReference type="Proteomes" id="UP001595698"/>
    </source>
</evidence>